<proteinExistence type="predicted"/>
<dbReference type="Proteomes" id="UP000054560">
    <property type="component" value="Unassembled WGS sequence"/>
</dbReference>
<feature type="non-terminal residue" evidence="1">
    <location>
        <position position="1"/>
    </location>
</feature>
<gene>
    <name evidence="1" type="ORF">SARC_14286</name>
</gene>
<dbReference type="EMBL" id="KQ245993">
    <property type="protein sequence ID" value="KNC73157.1"/>
    <property type="molecule type" value="Genomic_DNA"/>
</dbReference>
<protein>
    <submittedName>
        <fullName evidence="1">Uncharacterized protein</fullName>
    </submittedName>
</protein>
<sequence length="88" mass="9426">RGATSCTTIDLVVGRASPRPLNTTPDAHAKHVFSTVVDILIAHSTKSKTLLLMEPPMRASLHRFLCIVGLGTAGSSPMRYILDLKAVT</sequence>
<accession>A0A0L0F8W7</accession>
<evidence type="ECO:0000313" key="2">
    <source>
        <dbReference type="Proteomes" id="UP000054560"/>
    </source>
</evidence>
<name>A0A0L0F8W7_9EUKA</name>
<evidence type="ECO:0000313" key="1">
    <source>
        <dbReference type="EMBL" id="KNC73157.1"/>
    </source>
</evidence>
<keyword evidence="2" id="KW-1185">Reference proteome</keyword>
<dbReference type="GeneID" id="25914790"/>
<dbReference type="RefSeq" id="XP_014147059.1">
    <property type="nucleotide sequence ID" value="XM_014291584.1"/>
</dbReference>
<reference evidence="1 2" key="1">
    <citation type="submission" date="2011-02" db="EMBL/GenBank/DDBJ databases">
        <title>The Genome Sequence of Sphaeroforma arctica JP610.</title>
        <authorList>
            <consortium name="The Broad Institute Genome Sequencing Platform"/>
            <person name="Russ C."/>
            <person name="Cuomo C."/>
            <person name="Young S.K."/>
            <person name="Zeng Q."/>
            <person name="Gargeya S."/>
            <person name="Alvarado L."/>
            <person name="Berlin A."/>
            <person name="Chapman S.B."/>
            <person name="Chen Z."/>
            <person name="Freedman E."/>
            <person name="Gellesch M."/>
            <person name="Goldberg J."/>
            <person name="Griggs A."/>
            <person name="Gujja S."/>
            <person name="Heilman E."/>
            <person name="Heiman D."/>
            <person name="Howarth C."/>
            <person name="Mehta T."/>
            <person name="Neiman D."/>
            <person name="Pearson M."/>
            <person name="Roberts A."/>
            <person name="Saif S."/>
            <person name="Shea T."/>
            <person name="Shenoy N."/>
            <person name="Sisk P."/>
            <person name="Stolte C."/>
            <person name="Sykes S."/>
            <person name="White J."/>
            <person name="Yandava C."/>
            <person name="Burger G."/>
            <person name="Gray M.W."/>
            <person name="Holland P.W.H."/>
            <person name="King N."/>
            <person name="Lang F.B.F."/>
            <person name="Roger A.J."/>
            <person name="Ruiz-Trillo I."/>
            <person name="Haas B."/>
            <person name="Nusbaum C."/>
            <person name="Birren B."/>
        </authorList>
    </citation>
    <scope>NUCLEOTIDE SEQUENCE [LARGE SCALE GENOMIC DNA]</scope>
    <source>
        <strain evidence="1 2">JP610</strain>
    </source>
</reference>
<organism evidence="1 2">
    <name type="scientific">Sphaeroforma arctica JP610</name>
    <dbReference type="NCBI Taxonomy" id="667725"/>
    <lineage>
        <taxon>Eukaryota</taxon>
        <taxon>Ichthyosporea</taxon>
        <taxon>Ichthyophonida</taxon>
        <taxon>Sphaeroforma</taxon>
    </lineage>
</organism>
<dbReference type="AlphaFoldDB" id="A0A0L0F8W7"/>
<feature type="non-terminal residue" evidence="1">
    <location>
        <position position="88"/>
    </location>
</feature>